<dbReference type="OrthoDB" id="28245at2759"/>
<dbReference type="InterPro" id="IPR039360">
    <property type="entry name" value="Ras_GTPase"/>
</dbReference>
<dbReference type="SUPFAM" id="SSF52087">
    <property type="entry name" value="CRAL/TRIO domain"/>
    <property type="match status" value="1"/>
</dbReference>
<proteinExistence type="predicted"/>
<evidence type="ECO:0000259" key="4">
    <source>
        <dbReference type="PROSITE" id="PS50018"/>
    </source>
</evidence>
<feature type="compositionally biased region" description="Polar residues" evidence="3">
    <location>
        <begin position="130"/>
        <end position="143"/>
    </location>
</feature>
<dbReference type="Pfam" id="PF21877">
    <property type="entry name" value="PH_NF1"/>
    <property type="match status" value="1"/>
</dbReference>
<dbReference type="InParanoid" id="A0A1Y2GC20"/>
<feature type="region of interest" description="Disordered" evidence="3">
    <location>
        <begin position="176"/>
        <end position="210"/>
    </location>
</feature>
<organism evidence="6 7">
    <name type="scientific">Lobosporangium transversale</name>
    <dbReference type="NCBI Taxonomy" id="64571"/>
    <lineage>
        <taxon>Eukaryota</taxon>
        <taxon>Fungi</taxon>
        <taxon>Fungi incertae sedis</taxon>
        <taxon>Mucoromycota</taxon>
        <taxon>Mortierellomycotina</taxon>
        <taxon>Mortierellomycetes</taxon>
        <taxon>Mortierellales</taxon>
        <taxon>Mortierellaceae</taxon>
        <taxon>Lobosporangium</taxon>
    </lineage>
</organism>
<dbReference type="CDD" id="cd05392">
    <property type="entry name" value="RasGAP_Neurofibromin_like"/>
    <property type="match status" value="1"/>
</dbReference>
<evidence type="ECO:0000256" key="1">
    <source>
        <dbReference type="ARBA" id="ARBA00022468"/>
    </source>
</evidence>
<dbReference type="PROSITE" id="PS50018">
    <property type="entry name" value="RAS_GTPASE_ACTIV_2"/>
    <property type="match status" value="1"/>
</dbReference>
<evidence type="ECO:0000256" key="2">
    <source>
        <dbReference type="ARBA" id="ARBA00022553"/>
    </source>
</evidence>
<dbReference type="SUPFAM" id="SSF48371">
    <property type="entry name" value="ARM repeat"/>
    <property type="match status" value="1"/>
</dbReference>
<protein>
    <recommendedName>
        <fullName evidence="8">Ras-GAP domain-containing protein</fullName>
    </recommendedName>
</protein>
<accession>A0A1Y2GC20</accession>
<feature type="region of interest" description="Disordered" evidence="3">
    <location>
        <begin position="111"/>
        <end position="153"/>
    </location>
</feature>
<name>A0A1Y2GC20_9FUNG</name>
<dbReference type="InterPro" id="IPR011993">
    <property type="entry name" value="PH-like_dom_sf"/>
</dbReference>
<dbReference type="PROSITE" id="PS00509">
    <property type="entry name" value="RAS_GTPASE_ACTIV_1"/>
    <property type="match status" value="1"/>
</dbReference>
<dbReference type="InterPro" id="IPR008936">
    <property type="entry name" value="Rho_GTPase_activation_prot"/>
</dbReference>
<dbReference type="Gene3D" id="2.30.29.30">
    <property type="entry name" value="Pleckstrin-homology domain (PH domain)/Phosphotyrosine-binding domain (PTB)"/>
    <property type="match status" value="1"/>
</dbReference>
<dbReference type="SUPFAM" id="SSF48350">
    <property type="entry name" value="GTPase activation domain, GAP"/>
    <property type="match status" value="1"/>
</dbReference>
<dbReference type="Gene3D" id="1.10.506.10">
    <property type="entry name" value="GTPase Activation - p120gap, domain 1"/>
    <property type="match status" value="2"/>
</dbReference>
<dbReference type="PANTHER" id="PTHR10194:SF142">
    <property type="entry name" value="NEUROFIBROMIN"/>
    <property type="match status" value="1"/>
</dbReference>
<keyword evidence="1" id="KW-0343">GTPase activation</keyword>
<dbReference type="InterPro" id="IPR001251">
    <property type="entry name" value="CRAL-TRIO_dom"/>
</dbReference>
<dbReference type="InterPro" id="IPR036865">
    <property type="entry name" value="CRAL-TRIO_dom_sf"/>
</dbReference>
<dbReference type="Proteomes" id="UP000193648">
    <property type="component" value="Unassembled WGS sequence"/>
</dbReference>
<feature type="domain" description="CRAL-TRIO" evidence="5">
    <location>
        <begin position="1595"/>
        <end position="1752"/>
    </location>
</feature>
<dbReference type="InterPro" id="IPR001936">
    <property type="entry name" value="RasGAP_dom"/>
</dbReference>
<dbReference type="Pfam" id="PF13716">
    <property type="entry name" value="CRAL_TRIO_2"/>
    <property type="match status" value="1"/>
</dbReference>
<dbReference type="InterPro" id="IPR016024">
    <property type="entry name" value="ARM-type_fold"/>
</dbReference>
<gene>
    <name evidence="6" type="ORF">BCR41DRAFT_361566</name>
</gene>
<dbReference type="SMART" id="SM00323">
    <property type="entry name" value="RasGAP"/>
    <property type="match status" value="1"/>
</dbReference>
<comment type="caution">
    <text evidence="6">The sequence shown here is derived from an EMBL/GenBank/DDBJ whole genome shotgun (WGS) entry which is preliminary data.</text>
</comment>
<dbReference type="PANTHER" id="PTHR10194">
    <property type="entry name" value="RAS GTPASE-ACTIVATING PROTEINS"/>
    <property type="match status" value="1"/>
</dbReference>
<evidence type="ECO:0000313" key="6">
    <source>
        <dbReference type="EMBL" id="ORZ05696.1"/>
    </source>
</evidence>
<dbReference type="Gene3D" id="3.40.525.10">
    <property type="entry name" value="CRAL-TRIO lipid binding domain"/>
    <property type="match status" value="1"/>
</dbReference>
<evidence type="ECO:0000259" key="5">
    <source>
        <dbReference type="PROSITE" id="PS50191"/>
    </source>
</evidence>
<keyword evidence="2" id="KW-0597">Phosphoprotein</keyword>
<dbReference type="PROSITE" id="PS50191">
    <property type="entry name" value="CRAL_TRIO"/>
    <property type="match status" value="1"/>
</dbReference>
<dbReference type="GeneID" id="33567403"/>
<feature type="domain" description="Ras-GAP" evidence="4">
    <location>
        <begin position="1264"/>
        <end position="1457"/>
    </location>
</feature>
<dbReference type="GO" id="GO:0005096">
    <property type="term" value="F:GTPase activator activity"/>
    <property type="evidence" value="ECO:0007669"/>
    <property type="project" value="UniProtKB-KW"/>
</dbReference>
<dbReference type="CDD" id="cd00170">
    <property type="entry name" value="SEC14"/>
    <property type="match status" value="1"/>
</dbReference>
<keyword evidence="7" id="KW-1185">Reference proteome</keyword>
<dbReference type="EMBL" id="MCFF01000049">
    <property type="protein sequence ID" value="ORZ05696.1"/>
    <property type="molecule type" value="Genomic_DNA"/>
</dbReference>
<dbReference type="RefSeq" id="XP_021877183.1">
    <property type="nucleotide sequence ID" value="XM_022025559.1"/>
</dbReference>
<reference evidence="6 7" key="1">
    <citation type="submission" date="2016-07" db="EMBL/GenBank/DDBJ databases">
        <title>Pervasive Adenine N6-methylation of Active Genes in Fungi.</title>
        <authorList>
            <consortium name="DOE Joint Genome Institute"/>
            <person name="Mondo S.J."/>
            <person name="Dannebaum R.O."/>
            <person name="Kuo R.C."/>
            <person name="Labutti K."/>
            <person name="Haridas S."/>
            <person name="Kuo A."/>
            <person name="Salamov A."/>
            <person name="Ahrendt S.R."/>
            <person name="Lipzen A."/>
            <person name="Sullivan W."/>
            <person name="Andreopoulos W.B."/>
            <person name="Clum A."/>
            <person name="Lindquist E."/>
            <person name="Daum C."/>
            <person name="Ramamoorthy G.K."/>
            <person name="Gryganskyi A."/>
            <person name="Culley D."/>
            <person name="Magnuson J.K."/>
            <person name="James T.Y."/>
            <person name="O'Malley M.A."/>
            <person name="Stajich J.E."/>
            <person name="Spatafora J.W."/>
            <person name="Visel A."/>
            <person name="Grigoriev I.V."/>
        </authorList>
    </citation>
    <scope>NUCLEOTIDE SEQUENCE [LARGE SCALE GENOMIC DNA]</scope>
    <source>
        <strain evidence="6 7">NRRL 3116</strain>
    </source>
</reference>
<dbReference type="STRING" id="64571.A0A1Y2GC20"/>
<dbReference type="InterPro" id="IPR023152">
    <property type="entry name" value="RasGAP_CS"/>
</dbReference>
<evidence type="ECO:0000256" key="3">
    <source>
        <dbReference type="SAM" id="MobiDB-lite"/>
    </source>
</evidence>
<evidence type="ECO:0000313" key="7">
    <source>
        <dbReference type="Proteomes" id="UP000193648"/>
    </source>
</evidence>
<sequence length="2628" mass="295229">MMNTEAKLVVSLIGRIMSKLPYNGRPLESIEMDPLIQQWIVSLVELSRYRLGLICRQLVNQLESISKQNGTVLEDVVPYDVMQSQLFVLRILSQCMEAQWKAHRDQLTQRLREQSEQESEDATVRDGIFNNGSSTEASVSSITAEAAARHSDPPPLEDALAKYILSVLTRFLHDAPTVEDPDTKSETMTNNSANKKKATEPDSAPATASVNTTNFQDVELSNEIYKTAGRVLFYISASNWPIVFARLKARIQHLTTTNDDWPETAELKLLETASLNQRRLGQVLTELRSTFLHLKRSAQSVMGQVLHKAIWNWIEVFPSEFVHLCQTQKRMEGEPHILFDICHALATDNRRRIHFWPLQTMLLILCPDILLNAAMNDSRNNMSKKAQFLEALKKSLRNKSLMEIAGLCYVDVCKASTYVSKHDTSALRHIVPEIENELKELLFTPSKPYLDADGTTDKATMSACLTALYRLNPRHVIHSLIPELSSDRAPIAFKLVLVQSFYTIASEEDRLPWNPSIQPATSALGAPLRKMFADNVVRERAADIINKKILIDRKLKKQMVDIARDKQELIIYLLKMYQIDPALAVATETPDTVEEEIYQLFKGLLLCLNDTHIGICTTAGEVLLQLFDSRIIERWGSGANLMATFWNLSCDVILSIGRKLLELKCTDEKSRFLLELLQQLMSRRNIFLKDHQDLAIACHDIPMRFATSVALEITLLILICAPDQDICTMAMNCISLLCEETVITQEIDNPSTGQLSLLENINVYMELSAPSAVVAGRMSQQKRLRRIIRQISQPTPGNLGAWEEAYKRWRNITVFWTKDEIAFYENMEPFEKNRNAKRSTALPPPPKGGFVIDPTDSRNTEWQNFTGFLAALAGASLPSTGAPRNTGENFRRSNAKETKKTQTSVERYMLDMVQLLVNEQVFVRDVVKQTLGSELSPALYPVLFKQLIYVVSRFFDSHGEPLCTDQYTMFVDQAISVLKLVLDRMSSPSDAIFSVDFGALVLYFARYLHRLGHSLNGLRVKIKMCQLCETLMQKKEYISLRQEIRLRNKMVEVMIEWTSDFSLPTEMPSYVEEKDDPANNGRLYRDLDLACMKSIVALLFELPLQPYETTHDTDMTQIRSAIFYRYFNFFLKLLNRCRVLEYIESGPSYHRQNNEDLALLFAKSKAIVRDLGPLKEYTIKALSNMLSANIETGLNYSLSMGYHEDDRTRTAFMQVLTNILKQGTEFAVLSESAMEDRYEKLIDLIASPDLTLVLSLCQVCPVAEIDDLAIVLLHVFESRGLAMPLLKAIIMKEVRETSESELFRRNCMATKLLTVFAKINGAEYLKSTLQPALNAFGTVPAQGSYELDPTRITPDEDVNVNFENLKHMAQVFLDTITNSVSNVPNSFREVCWYLSQAVGERFPDAKFTAVGGFIFLRFICPAIVAPETDGLLQVPIESAKVRRGLLLITKVIQNLANNVLFGGKEPFMIVLNDFLTTNIHKVTRFLGNISTLEQLEPASTDPAHYRAIDVGDRSSLHRHLVLNLERMSKDLTMKTSAELEEDKTYLVTKRSFDTLSTLLAQLGPPPERYRRDVVPVTLNTAPNIHQYHEFMRKNRGRTSDSLLKDGVFYEGGLSKERRPVFYFVMRKLSLDNVDLETIMYRIFLLLEPVANKAYDLVVDVTGFGPSNEISDHNISQFLQLLPTETALGLCNLFFINVNTAFRRYTKSLSRQLTNRVAKRVIFPSNLQELSEYIALSELRLPKSTTSLESDGNQGILGINKLTPGSPPTPVIFKIGHEVIQVVMQKKQEIFVGMSCQYNDVYHISELDDISKAHSRGDDGEFFIIYEDGTMSMTFTSPKRDQIISAIARTKQRFLASKPANYSARVIRPNDVPGTLLTMAMFNLSSPDSALRLASYNLLCALSDTFKFDTGNQLLSAKGLCIPTNNAPFIRRMSEMLARTESHLTLEFLTECFVGFQKTPKALKPRCLEFVSPWLSNLAKYCRSSSDNHAGFAKTREIIKGLIDMTVNEPEIYGAMQDIIWSRVEEIDALVVLVLDLFISESMEGGIGSVQAEKLGDTLVTLSSVSISGKVISRLRKVISKTGLKPMRQLTDHSSWTEIGVLVRFCMNLSFNDTKDVLNFLPEVCHIVTLLVAAGASVVRSAVHGMVANIVQALATTIPASEPNHAKLLVLLQELSENKFRMLFGLSRSYSNSFVISPETLKDFNEPMPLSWLENICKALMDVIELGSPSNDAANAARARWMGLVTSTAFQFNPAIQPRAFVALGCLAREEVDDDLLYQILVALRGALAMFVESDYNLIASIVMCLTNIAANLPAESRYLQHLFWLGLSIVEIGHVPLFTCALELLQAVLKVLDAQGFFIHEPLDEVLLRARIPLLDVTKELDESIGLNFETHFSFGVAGALLKGLKHPSTKTITTEVLRSILQIAVKGTQPDVVDVRVMGYLAALLPQAARNMELKELLQMVGITSMEVNNTALNDTYYKMFDYLVIPDNTTGLLLVTLVVTMLQNAETESERLFLYAFLAEAAVALPEVFALVYESLLPKMHQIINSSQVVPIIDAVQSIIFAVVADPLLSKAAASIQKASQLAYLTELGFAGLMDTGAPGFNPSNGRPTVHKHALLVSELVERIIQ</sequence>
<dbReference type="InterPro" id="IPR054071">
    <property type="entry name" value="PH_NF1"/>
</dbReference>
<dbReference type="Pfam" id="PF00616">
    <property type="entry name" value="RasGAP"/>
    <property type="match status" value="1"/>
</dbReference>
<evidence type="ECO:0008006" key="8">
    <source>
        <dbReference type="Google" id="ProtNLM"/>
    </source>
</evidence>